<dbReference type="AlphaFoldDB" id="A0A133UYM2"/>
<organism evidence="1 2">
    <name type="scientific">candidate division MSBL1 archaeon SCGC-AAA259M10</name>
    <dbReference type="NCBI Taxonomy" id="1698270"/>
    <lineage>
        <taxon>Archaea</taxon>
        <taxon>Methanobacteriati</taxon>
        <taxon>Methanobacteriota</taxon>
        <taxon>candidate division MSBL1</taxon>
    </lineage>
</organism>
<keyword evidence="2" id="KW-1185">Reference proteome</keyword>
<proteinExistence type="predicted"/>
<evidence type="ECO:0000313" key="2">
    <source>
        <dbReference type="Proteomes" id="UP000070341"/>
    </source>
</evidence>
<comment type="caution">
    <text evidence="1">The sequence shown here is derived from an EMBL/GenBank/DDBJ whole genome shotgun (WGS) entry which is preliminary data.</text>
</comment>
<accession>A0A133UYM2</accession>
<evidence type="ECO:0008006" key="3">
    <source>
        <dbReference type="Google" id="ProtNLM"/>
    </source>
</evidence>
<protein>
    <recommendedName>
        <fullName evidence="3">Transposase</fullName>
    </recommendedName>
</protein>
<dbReference type="EMBL" id="LHXU01000059">
    <property type="protein sequence ID" value="KXA99288.1"/>
    <property type="molecule type" value="Genomic_DNA"/>
</dbReference>
<gene>
    <name evidence="1" type="ORF">AKJ40_03515</name>
</gene>
<reference evidence="1 2" key="1">
    <citation type="journal article" date="2016" name="Sci. Rep.">
        <title>Metabolic traits of an uncultured archaeal lineage -MSBL1- from brine pools of the Red Sea.</title>
        <authorList>
            <person name="Mwirichia R."/>
            <person name="Alam I."/>
            <person name="Rashid M."/>
            <person name="Vinu M."/>
            <person name="Ba-Alawi W."/>
            <person name="Anthony Kamau A."/>
            <person name="Kamanda Ngugi D."/>
            <person name="Goker M."/>
            <person name="Klenk H.P."/>
            <person name="Bajic V."/>
            <person name="Stingl U."/>
        </authorList>
    </citation>
    <scope>NUCLEOTIDE SEQUENCE [LARGE SCALE GENOMIC DNA]</scope>
    <source>
        <strain evidence="1">SCGC-AAA259M10</strain>
    </source>
</reference>
<evidence type="ECO:0000313" key="1">
    <source>
        <dbReference type="EMBL" id="KXA99288.1"/>
    </source>
</evidence>
<dbReference type="Proteomes" id="UP000070341">
    <property type="component" value="Unassembled WGS sequence"/>
</dbReference>
<name>A0A133UYM2_9EURY</name>
<sequence>MYVVCDSDRELNDSFEDSKGIQICHFHAVKYVDYCLWKEDAPKNFRKKMVGILKSRLATLRNSVEKFWRDEDTERLEDRIGWFREELDRWAERAEERGFE</sequence>